<organism evidence="2 3">
    <name type="scientific">Exidia glandulosa HHB12029</name>
    <dbReference type="NCBI Taxonomy" id="1314781"/>
    <lineage>
        <taxon>Eukaryota</taxon>
        <taxon>Fungi</taxon>
        <taxon>Dikarya</taxon>
        <taxon>Basidiomycota</taxon>
        <taxon>Agaricomycotina</taxon>
        <taxon>Agaricomycetes</taxon>
        <taxon>Auriculariales</taxon>
        <taxon>Exidiaceae</taxon>
        <taxon>Exidia</taxon>
    </lineage>
</organism>
<reference evidence="2 3" key="1">
    <citation type="journal article" date="2016" name="Mol. Biol. Evol.">
        <title>Comparative Genomics of Early-Diverging Mushroom-Forming Fungi Provides Insights into the Origins of Lignocellulose Decay Capabilities.</title>
        <authorList>
            <person name="Nagy L.G."/>
            <person name="Riley R."/>
            <person name="Tritt A."/>
            <person name="Adam C."/>
            <person name="Daum C."/>
            <person name="Floudas D."/>
            <person name="Sun H."/>
            <person name="Yadav J.S."/>
            <person name="Pangilinan J."/>
            <person name="Larsson K.H."/>
            <person name="Matsuura K."/>
            <person name="Barry K."/>
            <person name="Labutti K."/>
            <person name="Kuo R."/>
            <person name="Ohm R.A."/>
            <person name="Bhattacharya S.S."/>
            <person name="Shirouzu T."/>
            <person name="Yoshinaga Y."/>
            <person name="Martin F.M."/>
            <person name="Grigoriev I.V."/>
            <person name="Hibbett D.S."/>
        </authorList>
    </citation>
    <scope>NUCLEOTIDE SEQUENCE [LARGE SCALE GENOMIC DNA]</scope>
    <source>
        <strain evidence="2 3">HHB12029</strain>
    </source>
</reference>
<dbReference type="InterPro" id="IPR029071">
    <property type="entry name" value="Ubiquitin-like_domsf"/>
</dbReference>
<feature type="domain" description="Ubiquitin-like" evidence="1">
    <location>
        <begin position="123"/>
        <end position="198"/>
    </location>
</feature>
<keyword evidence="3" id="KW-1185">Reference proteome</keyword>
<proteinExistence type="predicted"/>
<name>A0A165BSY5_EXIGL</name>
<dbReference type="Gene3D" id="3.10.20.90">
    <property type="entry name" value="Phosphatidylinositol 3-kinase Catalytic Subunit, Chain A, domain 1"/>
    <property type="match status" value="1"/>
</dbReference>
<dbReference type="SUPFAM" id="SSF54236">
    <property type="entry name" value="Ubiquitin-like"/>
    <property type="match status" value="1"/>
</dbReference>
<dbReference type="InterPro" id="IPR000626">
    <property type="entry name" value="Ubiquitin-like_dom"/>
</dbReference>
<sequence>MAPVRRAKKAQTQTQPSTRKIILSYGGERVLMRCPGSYEAAIAAARTEFELEAKAKFRLYIDMAALDEHSMHDTVRLASGSWDLLEECSATPTIQIFEEFGSLPTRREVHPIAVIAAPSTRMFRVRVRAPGGDEGIFHVQPSARVRDLVHPVARWLRKCDGSVRLLYNLTRFNYDDTFEGVDFQDGDEIDVFIEQVGGKPVIYLLSPTPTSATVALALSRQWEFSALYPAVPIERKQGQDSVAWTVDVRPDGTLHDLRTGSDVAYLYWEATTCQARPLSPPPDHAANPGSSSSLAGEVFQPAAPDIRPSNSVLLAVEDAAKYLDTALLGMALHTEARTSFITYWLPAILRHKFIALRFLPQAAYEGAAPMDVTPVPDVVTRAFMLFRGIPKEDVDMWTSSSVERDPAIWRDVVGVDTARATDEGLFRVLEWGGMEVN</sequence>
<evidence type="ECO:0000259" key="1">
    <source>
        <dbReference type="PROSITE" id="PS50053"/>
    </source>
</evidence>
<evidence type="ECO:0000313" key="2">
    <source>
        <dbReference type="EMBL" id="KZV81185.1"/>
    </source>
</evidence>
<protein>
    <recommendedName>
        <fullName evidence="1">Ubiquitin-like domain-containing protein</fullName>
    </recommendedName>
</protein>
<dbReference type="Proteomes" id="UP000077266">
    <property type="component" value="Unassembled WGS sequence"/>
</dbReference>
<dbReference type="OrthoDB" id="2746623at2759"/>
<dbReference type="EMBL" id="KV426410">
    <property type="protein sequence ID" value="KZV81185.1"/>
    <property type="molecule type" value="Genomic_DNA"/>
</dbReference>
<dbReference type="InParanoid" id="A0A165BSY5"/>
<gene>
    <name evidence="2" type="ORF">EXIGLDRAFT_780011</name>
</gene>
<evidence type="ECO:0000313" key="3">
    <source>
        <dbReference type="Proteomes" id="UP000077266"/>
    </source>
</evidence>
<dbReference type="STRING" id="1314781.A0A165BSY5"/>
<dbReference type="AlphaFoldDB" id="A0A165BSY5"/>
<dbReference type="PROSITE" id="PS50053">
    <property type="entry name" value="UBIQUITIN_2"/>
    <property type="match status" value="1"/>
</dbReference>
<accession>A0A165BSY5</accession>